<comment type="subcellular location">
    <subcellularLocation>
        <location evidence="2">Secreted</location>
    </subcellularLocation>
</comment>
<gene>
    <name evidence="13" type="ORF">CEURO_LOCUS2980</name>
</gene>
<dbReference type="GO" id="GO:0008810">
    <property type="term" value="F:cellulase activity"/>
    <property type="evidence" value="ECO:0007669"/>
    <property type="project" value="UniProtKB-EC"/>
</dbReference>
<comment type="catalytic activity">
    <reaction evidence="1">
        <text>Endohydrolysis of (1-&gt;4)-beta-D-glucosidic linkages in cellulose, lichenin and cereal beta-D-glucans.</text>
        <dbReference type="EC" id="3.2.1.4"/>
    </reaction>
</comment>
<dbReference type="Proteomes" id="UP001152484">
    <property type="component" value="Unassembled WGS sequence"/>
</dbReference>
<dbReference type="GO" id="GO:0030245">
    <property type="term" value="P:cellulose catabolic process"/>
    <property type="evidence" value="ECO:0007669"/>
    <property type="project" value="UniProtKB-KW"/>
</dbReference>
<evidence type="ECO:0000313" key="13">
    <source>
        <dbReference type="EMBL" id="CAH9068856.1"/>
    </source>
</evidence>
<evidence type="ECO:0000256" key="9">
    <source>
        <dbReference type="ARBA" id="ARBA00023295"/>
    </source>
</evidence>
<protein>
    <recommendedName>
        <fullName evidence="4">cellulase</fullName>
        <ecNumber evidence="4">3.2.1.4</ecNumber>
    </recommendedName>
</protein>
<dbReference type="InterPro" id="IPR012341">
    <property type="entry name" value="6hp_glycosidase-like_sf"/>
</dbReference>
<comment type="caution">
    <text evidence="13">The sequence shown here is derived from an EMBL/GenBank/DDBJ whole genome shotgun (WGS) entry which is preliminary data.</text>
</comment>
<evidence type="ECO:0000256" key="7">
    <source>
        <dbReference type="ARBA" id="ARBA00023001"/>
    </source>
</evidence>
<dbReference type="Gene3D" id="1.50.10.10">
    <property type="match status" value="1"/>
</dbReference>
<dbReference type="InterPro" id="IPR001701">
    <property type="entry name" value="Glyco_hydro_9"/>
</dbReference>
<evidence type="ECO:0000259" key="11">
    <source>
        <dbReference type="Pfam" id="PF00759"/>
    </source>
</evidence>
<evidence type="ECO:0000256" key="2">
    <source>
        <dbReference type="ARBA" id="ARBA00004613"/>
    </source>
</evidence>
<keyword evidence="8" id="KW-0119">Carbohydrate metabolism</keyword>
<dbReference type="PANTHER" id="PTHR22298">
    <property type="entry name" value="ENDO-1,4-BETA-GLUCANASE"/>
    <property type="match status" value="1"/>
</dbReference>
<dbReference type="InterPro" id="IPR019028">
    <property type="entry name" value="CBM_49"/>
</dbReference>
<evidence type="ECO:0000256" key="5">
    <source>
        <dbReference type="ARBA" id="ARBA00022525"/>
    </source>
</evidence>
<evidence type="ECO:0000256" key="3">
    <source>
        <dbReference type="ARBA" id="ARBA00007072"/>
    </source>
</evidence>
<dbReference type="Pfam" id="PF00759">
    <property type="entry name" value="Glyco_hydro_9"/>
    <property type="match status" value="1"/>
</dbReference>
<evidence type="ECO:0000256" key="1">
    <source>
        <dbReference type="ARBA" id="ARBA00000966"/>
    </source>
</evidence>
<feature type="domain" description="Carbohydrate binding" evidence="12">
    <location>
        <begin position="113"/>
        <end position="169"/>
    </location>
</feature>
<reference evidence="13" key="1">
    <citation type="submission" date="2022-07" db="EMBL/GenBank/DDBJ databases">
        <authorList>
            <person name="Macas J."/>
            <person name="Novak P."/>
            <person name="Neumann P."/>
        </authorList>
    </citation>
    <scope>NUCLEOTIDE SEQUENCE</scope>
</reference>
<sequence>MSMSYLVRYGPRFPQRVHHRAASTDTKSAAFLSQLAEPAEQQCRTSYATWYRNPDPNPHILTGALVGSPGEDDQYADLRSNYEQSEATMTGTAVFFRLLASLTSSSSQSPAAIQFMHSIVSKWSVGASQFCKHRVVIKNASHNMAVTDLKLRIDHLSPETTLWGLSRLQAAVVDGGDHDQDQAVLNTTAAEYALPHWATSIHPNSRHVVFYVQDCRQAKITLLSYRQL</sequence>
<evidence type="ECO:0000256" key="4">
    <source>
        <dbReference type="ARBA" id="ARBA00012601"/>
    </source>
</evidence>
<accession>A0A9P0YMY7</accession>
<keyword evidence="5" id="KW-0964">Secreted</keyword>
<keyword evidence="14" id="KW-1185">Reference proteome</keyword>
<dbReference type="GO" id="GO:0005576">
    <property type="term" value="C:extracellular region"/>
    <property type="evidence" value="ECO:0007669"/>
    <property type="project" value="UniProtKB-SubCell"/>
</dbReference>
<dbReference type="EMBL" id="CAMAPE010000005">
    <property type="protein sequence ID" value="CAH9068856.1"/>
    <property type="molecule type" value="Genomic_DNA"/>
</dbReference>
<evidence type="ECO:0000256" key="10">
    <source>
        <dbReference type="ARBA" id="ARBA00023326"/>
    </source>
</evidence>
<name>A0A9P0YMY7_CUSEU</name>
<dbReference type="Pfam" id="PF09478">
    <property type="entry name" value="CBM49"/>
    <property type="match status" value="1"/>
</dbReference>
<proteinExistence type="inferred from homology"/>
<evidence type="ECO:0000256" key="8">
    <source>
        <dbReference type="ARBA" id="ARBA00023277"/>
    </source>
</evidence>
<evidence type="ECO:0000259" key="12">
    <source>
        <dbReference type="Pfam" id="PF09478"/>
    </source>
</evidence>
<organism evidence="13 14">
    <name type="scientific">Cuscuta europaea</name>
    <name type="common">European dodder</name>
    <dbReference type="NCBI Taxonomy" id="41803"/>
    <lineage>
        <taxon>Eukaryota</taxon>
        <taxon>Viridiplantae</taxon>
        <taxon>Streptophyta</taxon>
        <taxon>Embryophyta</taxon>
        <taxon>Tracheophyta</taxon>
        <taxon>Spermatophyta</taxon>
        <taxon>Magnoliopsida</taxon>
        <taxon>eudicotyledons</taxon>
        <taxon>Gunneridae</taxon>
        <taxon>Pentapetalae</taxon>
        <taxon>asterids</taxon>
        <taxon>lamiids</taxon>
        <taxon>Solanales</taxon>
        <taxon>Convolvulaceae</taxon>
        <taxon>Cuscuteae</taxon>
        <taxon>Cuscuta</taxon>
        <taxon>Cuscuta subgen. Cuscuta</taxon>
    </lineage>
</organism>
<evidence type="ECO:0000313" key="14">
    <source>
        <dbReference type="Proteomes" id="UP001152484"/>
    </source>
</evidence>
<dbReference type="AlphaFoldDB" id="A0A9P0YMY7"/>
<keyword evidence="6" id="KW-0378">Hydrolase</keyword>
<dbReference type="GO" id="GO:0030246">
    <property type="term" value="F:carbohydrate binding"/>
    <property type="evidence" value="ECO:0007669"/>
    <property type="project" value="InterPro"/>
</dbReference>
<keyword evidence="7" id="KW-0136">Cellulose degradation</keyword>
<keyword evidence="10" id="KW-0624">Polysaccharide degradation</keyword>
<feature type="domain" description="Glycoside hydrolase family 9" evidence="11">
    <location>
        <begin position="1"/>
        <end position="98"/>
    </location>
</feature>
<comment type="similarity">
    <text evidence="3">Belongs to the glycosyl hydrolase 9 (cellulase E) family.</text>
</comment>
<evidence type="ECO:0000256" key="6">
    <source>
        <dbReference type="ARBA" id="ARBA00022801"/>
    </source>
</evidence>
<dbReference type="OrthoDB" id="2015928at2759"/>
<dbReference type="InterPro" id="IPR008928">
    <property type="entry name" value="6-hairpin_glycosidase_sf"/>
</dbReference>
<dbReference type="EC" id="3.2.1.4" evidence="4"/>
<dbReference type="SUPFAM" id="SSF48208">
    <property type="entry name" value="Six-hairpin glycosidases"/>
    <property type="match status" value="1"/>
</dbReference>
<keyword evidence="9" id="KW-0326">Glycosidase</keyword>